<keyword evidence="4" id="KW-1185">Reference proteome</keyword>
<dbReference type="Proteomes" id="UP000636709">
    <property type="component" value="Unassembled WGS sequence"/>
</dbReference>
<sequence>MPTMTRSSFDAPLDLEKGAIGVKASSDSLVDIEKVLTGTKAATATEEEEDPAAVDSRGMDPRLAMCIKVSLDVCTVLFVFYYIGIITWMVRHSNNWWDTWPVVLILSPILVWALWMAPKMKYNMKKRTQGSDDDSHLSTRLLASNK</sequence>
<feature type="transmembrane region" description="Helical" evidence="2">
    <location>
        <begin position="69"/>
        <end position="90"/>
    </location>
</feature>
<dbReference type="AlphaFoldDB" id="A0A835E4Z9"/>
<evidence type="ECO:0000256" key="1">
    <source>
        <dbReference type="SAM" id="MobiDB-lite"/>
    </source>
</evidence>
<evidence type="ECO:0000256" key="2">
    <source>
        <dbReference type="SAM" id="Phobius"/>
    </source>
</evidence>
<keyword evidence="2" id="KW-1133">Transmembrane helix</keyword>
<comment type="caution">
    <text evidence="3">The sequence shown here is derived from an EMBL/GenBank/DDBJ whole genome shotgun (WGS) entry which is preliminary data.</text>
</comment>
<proteinExistence type="predicted"/>
<organism evidence="3 4">
    <name type="scientific">Digitaria exilis</name>
    <dbReference type="NCBI Taxonomy" id="1010633"/>
    <lineage>
        <taxon>Eukaryota</taxon>
        <taxon>Viridiplantae</taxon>
        <taxon>Streptophyta</taxon>
        <taxon>Embryophyta</taxon>
        <taxon>Tracheophyta</taxon>
        <taxon>Spermatophyta</taxon>
        <taxon>Magnoliopsida</taxon>
        <taxon>Liliopsida</taxon>
        <taxon>Poales</taxon>
        <taxon>Poaceae</taxon>
        <taxon>PACMAD clade</taxon>
        <taxon>Panicoideae</taxon>
        <taxon>Panicodae</taxon>
        <taxon>Paniceae</taxon>
        <taxon>Anthephorinae</taxon>
        <taxon>Digitaria</taxon>
    </lineage>
</organism>
<protein>
    <submittedName>
        <fullName evidence="3">Uncharacterized protein</fullName>
    </submittedName>
</protein>
<feature type="transmembrane region" description="Helical" evidence="2">
    <location>
        <begin position="96"/>
        <end position="117"/>
    </location>
</feature>
<feature type="region of interest" description="Disordered" evidence="1">
    <location>
        <begin position="127"/>
        <end position="146"/>
    </location>
</feature>
<dbReference type="OrthoDB" id="687166at2759"/>
<dbReference type="EMBL" id="JACEFO010002429">
    <property type="protein sequence ID" value="KAF8660795.1"/>
    <property type="molecule type" value="Genomic_DNA"/>
</dbReference>
<keyword evidence="2" id="KW-0812">Transmembrane</keyword>
<accession>A0A835E4Z9</accession>
<name>A0A835E4Z9_9POAL</name>
<reference evidence="3" key="1">
    <citation type="submission" date="2020-07" db="EMBL/GenBank/DDBJ databases">
        <title>Genome sequence and genetic diversity analysis of an under-domesticated orphan crop, white fonio (Digitaria exilis).</title>
        <authorList>
            <person name="Bennetzen J.L."/>
            <person name="Chen S."/>
            <person name="Ma X."/>
            <person name="Wang X."/>
            <person name="Yssel A.E.J."/>
            <person name="Chaluvadi S.R."/>
            <person name="Johnson M."/>
            <person name="Gangashetty P."/>
            <person name="Hamidou F."/>
            <person name="Sanogo M.D."/>
            <person name="Zwaenepoel A."/>
            <person name="Wallace J."/>
            <person name="Van De Peer Y."/>
            <person name="Van Deynze A."/>
        </authorList>
    </citation>
    <scope>NUCLEOTIDE SEQUENCE</scope>
    <source>
        <tissue evidence="3">Leaves</tissue>
    </source>
</reference>
<evidence type="ECO:0000313" key="3">
    <source>
        <dbReference type="EMBL" id="KAF8660795.1"/>
    </source>
</evidence>
<evidence type="ECO:0000313" key="4">
    <source>
        <dbReference type="Proteomes" id="UP000636709"/>
    </source>
</evidence>
<gene>
    <name evidence="3" type="ORF">HU200_057381</name>
</gene>
<keyword evidence="2" id="KW-0472">Membrane</keyword>